<dbReference type="InterPro" id="IPR003399">
    <property type="entry name" value="Mce/MlaD"/>
</dbReference>
<evidence type="ECO:0000259" key="2">
    <source>
        <dbReference type="Pfam" id="PF11887"/>
    </source>
</evidence>
<dbReference type="InterPro" id="IPR024516">
    <property type="entry name" value="Mce_C"/>
</dbReference>
<evidence type="ECO:0000313" key="3">
    <source>
        <dbReference type="EMBL" id="NKQ51670.1"/>
    </source>
</evidence>
<reference evidence="3 4" key="1">
    <citation type="submission" date="2020-04" db="EMBL/GenBank/DDBJ databases">
        <title>Novel species.</title>
        <authorList>
            <person name="Teo W.F.A."/>
            <person name="Lipun K."/>
            <person name="Srisuk N."/>
            <person name="Duangmal K."/>
        </authorList>
    </citation>
    <scope>NUCLEOTIDE SEQUENCE [LARGE SCALE GENOMIC DNA]</scope>
    <source>
        <strain evidence="3 4">K13G38</strain>
    </source>
</reference>
<evidence type="ECO:0000259" key="1">
    <source>
        <dbReference type="Pfam" id="PF02470"/>
    </source>
</evidence>
<dbReference type="PANTHER" id="PTHR33371:SF19">
    <property type="entry name" value="MCE-FAMILY PROTEIN MCE4A"/>
    <property type="match status" value="1"/>
</dbReference>
<name>A0ABX1IZX6_9PSEU</name>
<gene>
    <name evidence="3" type="ORF">HFP15_02100</name>
</gene>
<feature type="domain" description="Mce/MlaD" evidence="1">
    <location>
        <begin position="37"/>
        <end position="111"/>
    </location>
</feature>
<sequence>MPSWKYTTIGAAVLAVAVLVVALAVAQYNRAFDSIVPITINADRSGLLMDPGAAVKLSGVRVGSVSAVTTDGNGARLSVDLDPAQIGHIPAALSANLVPTTVFGAKYVELRRAAPTPGHVTAGAVIDRANVTVELDNTFDAVLKTLQAVSPAQLNSALTAVADALRGRGAEAGQVIGQLDDYLRKLNPSLPQLSQRLPQITAVAGDYRDIVDPLADTLANLGATATTLVQQRQQFAAFLTSLRTAGDATSQFLERDGDGLVTTLDTLRPTARLLARYSPVLPCFLGGVVYNTQFLRAIMGGPELGGIHQNVQVTISGLPGTTPYKYPQDLPKTGVDTGPDCHGLPVVNGIPPYVHYDTGADPYPGHDETTTLNPQPLALYLFGPLSPVGGGR</sequence>
<dbReference type="Pfam" id="PF02470">
    <property type="entry name" value="MlaD"/>
    <property type="match status" value="1"/>
</dbReference>
<accession>A0ABX1IZX6</accession>
<proteinExistence type="predicted"/>
<keyword evidence="4" id="KW-1185">Reference proteome</keyword>
<dbReference type="Pfam" id="PF11887">
    <property type="entry name" value="Mce4_CUP1"/>
    <property type="match status" value="1"/>
</dbReference>
<dbReference type="NCBIfam" id="TIGR00996">
    <property type="entry name" value="Mtu_fam_mce"/>
    <property type="match status" value="1"/>
</dbReference>
<dbReference type="InterPro" id="IPR052336">
    <property type="entry name" value="MlaD_Phospholipid_Transporter"/>
</dbReference>
<dbReference type="EMBL" id="JAAXLS010000001">
    <property type="protein sequence ID" value="NKQ51670.1"/>
    <property type="molecule type" value="Genomic_DNA"/>
</dbReference>
<organism evidence="3 4">
    <name type="scientific">Amycolatopsis acididurans</name>
    <dbReference type="NCBI Taxonomy" id="2724524"/>
    <lineage>
        <taxon>Bacteria</taxon>
        <taxon>Bacillati</taxon>
        <taxon>Actinomycetota</taxon>
        <taxon>Actinomycetes</taxon>
        <taxon>Pseudonocardiales</taxon>
        <taxon>Pseudonocardiaceae</taxon>
        <taxon>Amycolatopsis</taxon>
    </lineage>
</organism>
<dbReference type="Proteomes" id="UP000715441">
    <property type="component" value="Unassembled WGS sequence"/>
</dbReference>
<feature type="domain" description="Mammalian cell entry C-terminal" evidence="2">
    <location>
        <begin position="118"/>
        <end position="339"/>
    </location>
</feature>
<evidence type="ECO:0000313" key="4">
    <source>
        <dbReference type="Proteomes" id="UP000715441"/>
    </source>
</evidence>
<dbReference type="InterPro" id="IPR005693">
    <property type="entry name" value="Mce"/>
</dbReference>
<dbReference type="PANTHER" id="PTHR33371">
    <property type="entry name" value="INTERMEMBRANE PHOSPHOLIPID TRANSPORT SYSTEM BINDING PROTEIN MLAD-RELATED"/>
    <property type="match status" value="1"/>
</dbReference>
<dbReference type="RefSeq" id="WP_168510751.1">
    <property type="nucleotide sequence ID" value="NZ_JAAXLS010000001.1"/>
</dbReference>
<protein>
    <submittedName>
        <fullName evidence="3">MCE family protein</fullName>
    </submittedName>
</protein>
<comment type="caution">
    <text evidence="3">The sequence shown here is derived from an EMBL/GenBank/DDBJ whole genome shotgun (WGS) entry which is preliminary data.</text>
</comment>